<evidence type="ECO:0000313" key="1">
    <source>
        <dbReference type="EMBL" id="ABO45358.1"/>
    </source>
</evidence>
<keyword evidence="2" id="KW-1185">Reference proteome</keyword>
<dbReference type="EMBL" id="EF203088">
    <property type="protein sequence ID" value="ABO45358.1"/>
    <property type="molecule type" value="Genomic_DNA"/>
</dbReference>
<evidence type="ECO:0000313" key="2">
    <source>
        <dbReference type="Proteomes" id="UP000203733"/>
    </source>
</evidence>
<organism evidence="1 2">
    <name type="scientific">Gryllus bimaculatus nudivirus</name>
    <dbReference type="NCBI Taxonomy" id="432587"/>
    <lineage>
        <taxon>Viruses</taxon>
        <taxon>Viruses incertae sedis</taxon>
        <taxon>Naldaviricetes</taxon>
        <taxon>Lefavirales</taxon>
        <taxon>Nudiviridae</taxon>
        <taxon>Alphanudivirus</taxon>
        <taxon>Alphanudivirus grybimaculati</taxon>
    </lineage>
</organism>
<dbReference type="KEGG" id="vg:4960802"/>
<proteinExistence type="predicted"/>
<dbReference type="GeneID" id="4960802"/>
<accession>A4L1Y8</accession>
<sequence length="56" mass="6641">MHKNIIFFPTSSVKNEAERRKIESKTSPVTNNTSTDRRYANRTFYTFSDDIIKEVR</sequence>
<dbReference type="RefSeq" id="YP_001111292.1">
    <property type="nucleotide sequence ID" value="NC_009240.1"/>
</dbReference>
<name>A4L1Y8_9VIRU</name>
<dbReference type="Proteomes" id="UP000203733">
    <property type="component" value="Segment"/>
</dbReference>
<protein>
    <submittedName>
        <fullName evidence="1">Uncharacterized protein</fullName>
    </submittedName>
</protein>
<reference evidence="1 2" key="1">
    <citation type="journal article" date="2007" name="J. Virol.">
        <title>The genome of Gryllus bimaculatus nudivirus indicates an ancient diversification of baculovirus-related nonoccluded nudiviruses of insects.</title>
        <authorList>
            <person name="Wang Y."/>
            <person name="Kleespies R.G."/>
            <person name="Huger A.M."/>
            <person name="Jehle J.A."/>
        </authorList>
    </citation>
    <scope>NUCLEOTIDE SEQUENCE [LARGE SCALE GENOMIC DNA]</scope>
</reference>